<feature type="compositionally biased region" description="Low complexity" evidence="1">
    <location>
        <begin position="187"/>
        <end position="217"/>
    </location>
</feature>
<accession>A0A1H1WIG5</accession>
<evidence type="ECO:0000313" key="4">
    <source>
        <dbReference type="Proteomes" id="UP000243904"/>
    </source>
</evidence>
<sequence length="236" mass="24576">MKLFTGWVMLAGLVLAATSANAQVQAPGGTPGYAAVSDFNGPYAAMPPAGPGYGPRLLPATEVYTVLRDSGFSPLGIPRQRGFFYTISVINRRGDDGRLVIDARDGRIVRFMPADHFGANYHDGSAAAYGPPARLPPVGAVTDEARPPESVPKMASRTPPVPLPKAMPPRLGEPKPLAEKPAPAPVPAQQSAANQVKPAEVSPAPAPAAPATVEAKPSAPQIIQPTQEMPKVQGLE</sequence>
<dbReference type="AlphaFoldDB" id="A0A1H1WIG5"/>
<evidence type="ECO:0000256" key="2">
    <source>
        <dbReference type="SAM" id="SignalP"/>
    </source>
</evidence>
<dbReference type="EMBL" id="LT629750">
    <property type="protein sequence ID" value="SDS96782.1"/>
    <property type="molecule type" value="Genomic_DNA"/>
</dbReference>
<reference evidence="4" key="1">
    <citation type="submission" date="2016-10" db="EMBL/GenBank/DDBJ databases">
        <authorList>
            <person name="Varghese N."/>
            <person name="Submissions S."/>
        </authorList>
    </citation>
    <scope>NUCLEOTIDE SEQUENCE [LARGE SCALE GENOMIC DNA]</scope>
    <source>
        <strain evidence="4">GAS369</strain>
    </source>
</reference>
<feature type="chain" id="PRO_5009264479" evidence="2">
    <location>
        <begin position="23"/>
        <end position="236"/>
    </location>
</feature>
<dbReference type="Proteomes" id="UP000243904">
    <property type="component" value="Chromosome I"/>
</dbReference>
<keyword evidence="2" id="KW-0732">Signal</keyword>
<feature type="signal peptide" evidence="2">
    <location>
        <begin position="1"/>
        <end position="22"/>
    </location>
</feature>
<feature type="region of interest" description="Disordered" evidence="1">
    <location>
        <begin position="132"/>
        <end position="236"/>
    </location>
</feature>
<name>A0A1H1WIG5_9BRAD</name>
<proteinExistence type="predicted"/>
<protein>
    <submittedName>
        <fullName evidence="3">Uncharacterized protein</fullName>
    </submittedName>
</protein>
<gene>
    <name evidence="3" type="ORF">SAMN05444158_3865</name>
</gene>
<evidence type="ECO:0000313" key="3">
    <source>
        <dbReference type="EMBL" id="SDS96782.1"/>
    </source>
</evidence>
<dbReference type="RefSeq" id="WP_146688409.1">
    <property type="nucleotide sequence ID" value="NZ_LT629750.1"/>
</dbReference>
<organism evidence="3 4">
    <name type="scientific">Bradyrhizobium canariense</name>
    <dbReference type="NCBI Taxonomy" id="255045"/>
    <lineage>
        <taxon>Bacteria</taxon>
        <taxon>Pseudomonadati</taxon>
        <taxon>Pseudomonadota</taxon>
        <taxon>Alphaproteobacteria</taxon>
        <taxon>Hyphomicrobiales</taxon>
        <taxon>Nitrobacteraceae</taxon>
        <taxon>Bradyrhizobium</taxon>
    </lineage>
</organism>
<evidence type="ECO:0000256" key="1">
    <source>
        <dbReference type="SAM" id="MobiDB-lite"/>
    </source>
</evidence>
<keyword evidence="4" id="KW-1185">Reference proteome</keyword>